<comment type="caution">
    <text evidence="2">The sequence shown here is derived from an EMBL/GenBank/DDBJ whole genome shotgun (WGS) entry which is preliminary data.</text>
</comment>
<reference evidence="2 3" key="1">
    <citation type="journal article" date="2018" name="Sci. Rep.">
        <title>Genomic signatures of local adaptation to the degree of environmental predictability in rotifers.</title>
        <authorList>
            <person name="Franch-Gras L."/>
            <person name="Hahn C."/>
            <person name="Garcia-Roger E.M."/>
            <person name="Carmona M.J."/>
            <person name="Serra M."/>
            <person name="Gomez A."/>
        </authorList>
    </citation>
    <scope>NUCLEOTIDE SEQUENCE [LARGE SCALE GENOMIC DNA]</scope>
    <source>
        <strain evidence="2">HYR1</strain>
    </source>
</reference>
<keyword evidence="1" id="KW-1133">Transmembrane helix</keyword>
<dbReference type="AlphaFoldDB" id="A0A3M7T9S3"/>
<keyword evidence="1" id="KW-0812">Transmembrane</keyword>
<evidence type="ECO:0000313" key="3">
    <source>
        <dbReference type="Proteomes" id="UP000276133"/>
    </source>
</evidence>
<proteinExistence type="predicted"/>
<organism evidence="2 3">
    <name type="scientific">Brachionus plicatilis</name>
    <name type="common">Marine rotifer</name>
    <name type="synonym">Brachionus muelleri</name>
    <dbReference type="NCBI Taxonomy" id="10195"/>
    <lineage>
        <taxon>Eukaryota</taxon>
        <taxon>Metazoa</taxon>
        <taxon>Spiralia</taxon>
        <taxon>Gnathifera</taxon>
        <taxon>Rotifera</taxon>
        <taxon>Eurotatoria</taxon>
        <taxon>Monogononta</taxon>
        <taxon>Pseudotrocha</taxon>
        <taxon>Ploima</taxon>
        <taxon>Brachionidae</taxon>
        <taxon>Brachionus</taxon>
    </lineage>
</organism>
<evidence type="ECO:0000256" key="1">
    <source>
        <dbReference type="SAM" id="Phobius"/>
    </source>
</evidence>
<dbReference type="Proteomes" id="UP000276133">
    <property type="component" value="Unassembled WGS sequence"/>
</dbReference>
<protein>
    <submittedName>
        <fullName evidence="2">Uncharacterized protein</fullName>
    </submittedName>
</protein>
<feature type="transmembrane region" description="Helical" evidence="1">
    <location>
        <begin position="63"/>
        <end position="86"/>
    </location>
</feature>
<evidence type="ECO:0000313" key="2">
    <source>
        <dbReference type="EMBL" id="RNA44832.1"/>
    </source>
</evidence>
<name>A0A3M7T9S3_BRAPC</name>
<gene>
    <name evidence="2" type="ORF">BpHYR1_009762</name>
</gene>
<keyword evidence="1" id="KW-0472">Membrane</keyword>
<keyword evidence="3" id="KW-1185">Reference proteome</keyword>
<accession>A0A3M7T9S3</accession>
<sequence>MKYTNNCQSSNKERLKYLVLTIFDQRKKLGRDIQKFKTYEMFKRQLLATLMVEGRNGSATTGIFFLFLLIYSLWSIGSLILISTLVDLSSLTERQKKIVLQILRGGRSTCPISGYATVFDLHVITLPLSPLKYSLNGSFWYSCFFHSNYMSKASLSFILNTLTQWL</sequence>
<dbReference type="EMBL" id="REGN01000054">
    <property type="protein sequence ID" value="RNA44832.1"/>
    <property type="molecule type" value="Genomic_DNA"/>
</dbReference>